<gene>
    <name evidence="22" type="primary">LOC113513763</name>
</gene>
<keyword evidence="4 18" id="KW-0732">Signal</keyword>
<dbReference type="InterPro" id="IPR036179">
    <property type="entry name" value="Ig-like_dom_sf"/>
</dbReference>
<evidence type="ECO:0000256" key="1">
    <source>
        <dbReference type="ARBA" id="ARBA00004479"/>
    </source>
</evidence>
<evidence type="ECO:0000313" key="21">
    <source>
        <dbReference type="Proteomes" id="UP001652740"/>
    </source>
</evidence>
<feature type="region of interest" description="Disordered" evidence="16">
    <location>
        <begin position="408"/>
        <end position="433"/>
    </location>
</feature>
<comment type="subcellular location">
    <subcellularLocation>
        <location evidence="1">Membrane</location>
        <topology evidence="1">Single-pass type I membrane protein</topology>
    </subcellularLocation>
</comment>
<feature type="domain" description="Ig-like" evidence="19">
    <location>
        <begin position="306"/>
        <end position="398"/>
    </location>
</feature>
<dbReference type="PROSITE" id="PS50835">
    <property type="entry name" value="IG_LIKE"/>
    <property type="match status" value="4"/>
</dbReference>
<sequence>MASTFILQLFLAAIVPALADIQMKFTKYPESVIAPVGANVTFECEVTVPGERLTWRWALPNHTESSWTEVAGVTDKNVHTKLIVEVKSNTVDTLYQCVVWYGPISLVSVPAKLTVAKMIPSKSSTRKRVVTAPPHNTVVLHCKEPISEPPAVIQWWREIKNVRKQIESRHGVLVIHNATADDSGTYICSATNELSKGSTPSETTFLKITLDDRHTRFLEREDEFGPVDSEGIISVSAKVNDTVRLWCDAVGSPPPRITWSHERKDLSHAHGHVLAIPALTVADEGVYHCTANRQRRSWKVVALQPPRWEGSVGNVSACEGSVAEVVCGTLHGQPPPQVYWLLNAKPLKLGAGIQANDSVLHIERAEKQHAGIVQCFACNQLGCAYDGTLLTVVPMQISDEEYLAEAPKTLHSSQHNKKHRKRKPPTLVPPSRPNITRFSDDSVILSWSHQNIGLPVEFYKIQYREVTNSSNGNDWQTDNTRISHFTHSYQIDGLTPNTYYKFRVAAVYSNKDNKQGKSSSKFFLQKGSFQAPATPVLTDVEAISTNSVRLSWTWSREGGVMPDGFYVCYRTVSSAGSYEKAIVAGGAAARSVVISHLLPDTAYEFKIWAYTAQAPSNFSKIKTAKTHRESVVEESSRAAPSDREPAAGAAPPALLTGGVLGAAAVLVLLALTFLLCRRARRPAADKEKGSVPESGGANGYIPAKVPITITANPMHAEGGDGGVEMSFIHNNNTGNDDTLPHSRKNGPARQYV</sequence>
<dbReference type="PANTHER" id="PTHR44170">
    <property type="entry name" value="PROTEIN SIDEKICK"/>
    <property type="match status" value="1"/>
</dbReference>
<feature type="domain" description="Fibronectin type-III" evidence="20">
    <location>
        <begin position="531"/>
        <end position="629"/>
    </location>
</feature>
<feature type="compositionally biased region" description="Basic and acidic residues" evidence="16">
    <location>
        <begin position="626"/>
        <end position="645"/>
    </location>
</feature>
<keyword evidence="8 17" id="KW-0472">Membrane</keyword>
<feature type="transmembrane region" description="Helical" evidence="17">
    <location>
        <begin position="653"/>
        <end position="676"/>
    </location>
</feature>
<dbReference type="CDD" id="cd00096">
    <property type="entry name" value="Ig"/>
    <property type="match status" value="3"/>
</dbReference>
<comment type="similarity">
    <text evidence="13">Belongs to the immunoglobulin superfamily. IHOG family.</text>
</comment>
<evidence type="ECO:0000256" key="14">
    <source>
        <dbReference type="ARBA" id="ARBA00038530"/>
    </source>
</evidence>
<dbReference type="InterPro" id="IPR003961">
    <property type="entry name" value="FN3_dom"/>
</dbReference>
<feature type="region of interest" description="Disordered" evidence="16">
    <location>
        <begin position="623"/>
        <end position="648"/>
    </location>
</feature>
<dbReference type="InterPro" id="IPR003598">
    <property type="entry name" value="Ig_sub2"/>
</dbReference>
<evidence type="ECO:0000313" key="22">
    <source>
        <dbReference type="RefSeq" id="XP_052749583.1"/>
    </source>
</evidence>
<feature type="domain" description="Ig-like" evidence="19">
    <location>
        <begin position="120"/>
        <end position="204"/>
    </location>
</feature>
<name>A0ABM3MDU5_GALME</name>
<keyword evidence="2" id="KW-0358">Heparin-binding</keyword>
<protein>
    <recommendedName>
        <fullName evidence="15">Interference hedgehog</fullName>
    </recommendedName>
</protein>
<evidence type="ECO:0000256" key="3">
    <source>
        <dbReference type="ARBA" id="ARBA00022692"/>
    </source>
</evidence>
<evidence type="ECO:0000256" key="4">
    <source>
        <dbReference type="ARBA" id="ARBA00022729"/>
    </source>
</evidence>
<keyword evidence="5" id="KW-0677">Repeat</keyword>
<dbReference type="InterPro" id="IPR007110">
    <property type="entry name" value="Ig-like_dom"/>
</dbReference>
<evidence type="ECO:0000256" key="6">
    <source>
        <dbReference type="ARBA" id="ARBA00022974"/>
    </source>
</evidence>
<evidence type="ECO:0000256" key="18">
    <source>
        <dbReference type="SAM" id="SignalP"/>
    </source>
</evidence>
<comment type="subunit">
    <text evidence="14">Homodimer. Heterotetramer; 2 iHog chains bind 2 hh chains when facilitated by heparin, heparin is required to promote high-affinity interactions between hh and iHog.</text>
</comment>
<evidence type="ECO:0000256" key="5">
    <source>
        <dbReference type="ARBA" id="ARBA00022737"/>
    </source>
</evidence>
<feature type="compositionally biased region" description="Basic residues" evidence="16">
    <location>
        <begin position="414"/>
        <end position="424"/>
    </location>
</feature>
<evidence type="ECO:0000256" key="2">
    <source>
        <dbReference type="ARBA" id="ARBA00022674"/>
    </source>
</evidence>
<evidence type="ECO:0000256" key="12">
    <source>
        <dbReference type="ARBA" id="ARBA00037573"/>
    </source>
</evidence>
<evidence type="ECO:0000256" key="11">
    <source>
        <dbReference type="ARBA" id="ARBA00023319"/>
    </source>
</evidence>
<keyword evidence="11" id="KW-0393">Immunoglobulin domain</keyword>
<keyword evidence="21" id="KW-1185">Reference proteome</keyword>
<keyword evidence="6" id="KW-0654">Proteoglycan</keyword>
<keyword evidence="7 17" id="KW-1133">Transmembrane helix</keyword>
<dbReference type="Proteomes" id="UP001652740">
    <property type="component" value="Unplaced"/>
</dbReference>
<keyword evidence="9" id="KW-1015">Disulfide bond</keyword>
<feature type="signal peptide" evidence="18">
    <location>
        <begin position="1"/>
        <end position="19"/>
    </location>
</feature>
<dbReference type="GeneID" id="113513763"/>
<dbReference type="InterPro" id="IPR003599">
    <property type="entry name" value="Ig_sub"/>
</dbReference>
<evidence type="ECO:0000256" key="15">
    <source>
        <dbReference type="ARBA" id="ARBA00041099"/>
    </source>
</evidence>
<reference evidence="22" key="1">
    <citation type="submission" date="2025-08" db="UniProtKB">
        <authorList>
            <consortium name="RefSeq"/>
        </authorList>
    </citation>
    <scope>IDENTIFICATION</scope>
    <source>
        <tissue evidence="22">Whole larvae</tissue>
    </source>
</reference>
<evidence type="ECO:0000256" key="17">
    <source>
        <dbReference type="SAM" id="Phobius"/>
    </source>
</evidence>
<evidence type="ECO:0000256" key="9">
    <source>
        <dbReference type="ARBA" id="ARBA00023157"/>
    </source>
</evidence>
<dbReference type="PANTHER" id="PTHR44170:SF33">
    <property type="entry name" value="BROTHER OF IHOG, ISOFORM G-RELATED"/>
    <property type="match status" value="1"/>
</dbReference>
<feature type="domain" description="Ig-like" evidence="19">
    <location>
        <begin position="226"/>
        <end position="301"/>
    </location>
</feature>
<comment type="function">
    <text evidence="12">Mediates response to the active Hedgehog (Hh) protein signal in embryos, functioning upstream or at the level of patched (ptc).</text>
</comment>
<organism evidence="21 22">
    <name type="scientific">Galleria mellonella</name>
    <name type="common">Greater wax moth</name>
    <dbReference type="NCBI Taxonomy" id="7137"/>
    <lineage>
        <taxon>Eukaryota</taxon>
        <taxon>Metazoa</taxon>
        <taxon>Ecdysozoa</taxon>
        <taxon>Arthropoda</taxon>
        <taxon>Hexapoda</taxon>
        <taxon>Insecta</taxon>
        <taxon>Pterygota</taxon>
        <taxon>Neoptera</taxon>
        <taxon>Endopterygota</taxon>
        <taxon>Lepidoptera</taxon>
        <taxon>Glossata</taxon>
        <taxon>Ditrysia</taxon>
        <taxon>Pyraloidea</taxon>
        <taxon>Pyralidae</taxon>
        <taxon>Galleriinae</taxon>
        <taxon>Galleria</taxon>
    </lineage>
</organism>
<dbReference type="Pfam" id="PF00041">
    <property type="entry name" value="fn3"/>
    <property type="match status" value="2"/>
</dbReference>
<dbReference type="PROSITE" id="PS50853">
    <property type="entry name" value="FN3"/>
    <property type="match status" value="2"/>
</dbReference>
<dbReference type="RefSeq" id="XP_052749583.1">
    <property type="nucleotide sequence ID" value="XM_052893623.1"/>
</dbReference>
<evidence type="ECO:0000256" key="10">
    <source>
        <dbReference type="ARBA" id="ARBA00023180"/>
    </source>
</evidence>
<feature type="domain" description="Fibronectin type-III" evidence="20">
    <location>
        <begin position="429"/>
        <end position="529"/>
    </location>
</feature>
<evidence type="ECO:0000259" key="20">
    <source>
        <dbReference type="PROSITE" id="PS50853"/>
    </source>
</evidence>
<dbReference type="InterPro" id="IPR036116">
    <property type="entry name" value="FN3_sf"/>
</dbReference>
<evidence type="ECO:0000256" key="7">
    <source>
        <dbReference type="ARBA" id="ARBA00022989"/>
    </source>
</evidence>
<dbReference type="InterPro" id="IPR013783">
    <property type="entry name" value="Ig-like_fold"/>
</dbReference>
<dbReference type="SMART" id="SM00409">
    <property type="entry name" value="IG"/>
    <property type="match status" value="4"/>
</dbReference>
<keyword evidence="3 17" id="KW-0812">Transmembrane</keyword>
<feature type="region of interest" description="Disordered" evidence="16">
    <location>
        <begin position="713"/>
        <end position="752"/>
    </location>
</feature>
<dbReference type="Gene3D" id="2.60.40.10">
    <property type="entry name" value="Immunoglobulins"/>
    <property type="match status" value="6"/>
</dbReference>
<dbReference type="CDD" id="cd00063">
    <property type="entry name" value="FN3"/>
    <property type="match status" value="2"/>
</dbReference>
<proteinExistence type="inferred from homology"/>
<evidence type="ECO:0000256" key="16">
    <source>
        <dbReference type="SAM" id="MobiDB-lite"/>
    </source>
</evidence>
<dbReference type="Pfam" id="PF13927">
    <property type="entry name" value="Ig_3"/>
    <property type="match status" value="2"/>
</dbReference>
<keyword evidence="10" id="KW-0325">Glycoprotein</keyword>
<evidence type="ECO:0000259" key="19">
    <source>
        <dbReference type="PROSITE" id="PS50835"/>
    </source>
</evidence>
<evidence type="ECO:0000256" key="13">
    <source>
        <dbReference type="ARBA" id="ARBA00038144"/>
    </source>
</evidence>
<accession>A0ABM3MDU5</accession>
<feature type="chain" id="PRO_5046493191" description="Interference hedgehog" evidence="18">
    <location>
        <begin position="20"/>
        <end position="752"/>
    </location>
</feature>
<feature type="domain" description="Ig-like" evidence="19">
    <location>
        <begin position="16"/>
        <end position="114"/>
    </location>
</feature>
<dbReference type="SMART" id="SM00060">
    <property type="entry name" value="FN3"/>
    <property type="match status" value="2"/>
</dbReference>
<evidence type="ECO:0000256" key="8">
    <source>
        <dbReference type="ARBA" id="ARBA00023136"/>
    </source>
</evidence>
<dbReference type="SUPFAM" id="SSF48726">
    <property type="entry name" value="Immunoglobulin"/>
    <property type="match status" value="4"/>
</dbReference>
<dbReference type="SMART" id="SM00408">
    <property type="entry name" value="IGc2"/>
    <property type="match status" value="3"/>
</dbReference>
<dbReference type="SUPFAM" id="SSF49265">
    <property type="entry name" value="Fibronectin type III"/>
    <property type="match status" value="1"/>
</dbReference>